<keyword evidence="2" id="KW-1185">Reference proteome</keyword>
<accession>A0ACC7NV99</accession>
<reference evidence="1" key="1">
    <citation type="submission" date="2024-12" db="EMBL/GenBank/DDBJ databases">
        <authorList>
            <person name="Wu N."/>
        </authorList>
    </citation>
    <scope>NUCLEOTIDE SEQUENCE</scope>
    <source>
        <strain evidence="1">P15</strain>
    </source>
</reference>
<dbReference type="Proteomes" id="UP001631969">
    <property type="component" value="Unassembled WGS sequence"/>
</dbReference>
<name>A0ACC7NV99_9BACL</name>
<comment type="caution">
    <text evidence="1">The sequence shown here is derived from an EMBL/GenBank/DDBJ whole genome shotgun (WGS) entry which is preliminary data.</text>
</comment>
<sequence length="99" mass="10742">MKTFNILVWDNQRGDFIGAGTLRTALPITLGWSVDSRSGCVTVTDMESGAKAVYCRGFFHRVTGTNPDAIAGRFDADATVLSNLGFTNERKSCEAVARH</sequence>
<organism evidence="1 2">
    <name type="scientific">Paenibacillus mesotrionivorans</name>
    <dbReference type="NCBI Taxonomy" id="3160968"/>
    <lineage>
        <taxon>Bacteria</taxon>
        <taxon>Bacillati</taxon>
        <taxon>Bacillota</taxon>
        <taxon>Bacilli</taxon>
        <taxon>Bacillales</taxon>
        <taxon>Paenibacillaceae</taxon>
        <taxon>Paenibacillus</taxon>
    </lineage>
</organism>
<protein>
    <submittedName>
        <fullName evidence="1">Uncharacterized protein</fullName>
    </submittedName>
</protein>
<proteinExistence type="predicted"/>
<gene>
    <name evidence="1" type="ORF">ACI1P1_06580</name>
</gene>
<dbReference type="EMBL" id="JBJURJ010000003">
    <property type="protein sequence ID" value="MFM9327970.1"/>
    <property type="molecule type" value="Genomic_DNA"/>
</dbReference>
<evidence type="ECO:0000313" key="2">
    <source>
        <dbReference type="Proteomes" id="UP001631969"/>
    </source>
</evidence>
<evidence type="ECO:0000313" key="1">
    <source>
        <dbReference type="EMBL" id="MFM9327970.1"/>
    </source>
</evidence>